<keyword evidence="4 7" id="KW-0812">Transmembrane</keyword>
<accession>A0A1F7YC84</accession>
<comment type="caution">
    <text evidence="8">The sequence shown here is derived from an EMBL/GenBank/DDBJ whole genome shotgun (WGS) entry which is preliminary data.</text>
</comment>
<keyword evidence="6 7" id="KW-0472">Membrane</keyword>
<dbReference type="PANTHER" id="PTHR30250">
    <property type="entry name" value="PST FAMILY PREDICTED COLANIC ACID TRANSPORTER"/>
    <property type="match status" value="1"/>
</dbReference>
<feature type="transmembrane region" description="Helical" evidence="7">
    <location>
        <begin position="328"/>
        <end position="346"/>
    </location>
</feature>
<feature type="transmembrane region" description="Helical" evidence="7">
    <location>
        <begin position="145"/>
        <end position="165"/>
    </location>
</feature>
<feature type="transmembrane region" description="Helical" evidence="7">
    <location>
        <begin position="20"/>
        <end position="37"/>
    </location>
</feature>
<organism evidence="8 9">
    <name type="scientific">Candidatus Woesebacteria bacterium RIFCSPHIGHO2_01_FULL_39_28</name>
    <dbReference type="NCBI Taxonomy" id="1802496"/>
    <lineage>
        <taxon>Bacteria</taxon>
        <taxon>Candidatus Woeseibacteriota</taxon>
    </lineage>
</organism>
<evidence type="ECO:0000313" key="9">
    <source>
        <dbReference type="Proteomes" id="UP000178851"/>
    </source>
</evidence>
<dbReference type="Proteomes" id="UP000178851">
    <property type="component" value="Unassembled WGS sequence"/>
</dbReference>
<protein>
    <submittedName>
        <fullName evidence="8">Uncharacterized protein</fullName>
    </submittedName>
</protein>
<evidence type="ECO:0000256" key="1">
    <source>
        <dbReference type="ARBA" id="ARBA00004651"/>
    </source>
</evidence>
<feature type="transmembrane region" description="Helical" evidence="7">
    <location>
        <begin position="113"/>
        <end position="133"/>
    </location>
</feature>
<evidence type="ECO:0000256" key="5">
    <source>
        <dbReference type="ARBA" id="ARBA00022989"/>
    </source>
</evidence>
<proteinExistence type="inferred from homology"/>
<evidence type="ECO:0000256" key="2">
    <source>
        <dbReference type="ARBA" id="ARBA00007430"/>
    </source>
</evidence>
<keyword evidence="5 7" id="KW-1133">Transmembrane helix</keyword>
<comment type="subcellular location">
    <subcellularLocation>
        <location evidence="1">Cell membrane</location>
        <topology evidence="1">Multi-pass membrane protein</topology>
    </subcellularLocation>
</comment>
<reference evidence="8 9" key="1">
    <citation type="journal article" date="2016" name="Nat. Commun.">
        <title>Thousands of microbial genomes shed light on interconnected biogeochemical processes in an aquifer system.</title>
        <authorList>
            <person name="Anantharaman K."/>
            <person name="Brown C.T."/>
            <person name="Hug L.A."/>
            <person name="Sharon I."/>
            <person name="Castelle C.J."/>
            <person name="Probst A.J."/>
            <person name="Thomas B.C."/>
            <person name="Singh A."/>
            <person name="Wilkins M.J."/>
            <person name="Karaoz U."/>
            <person name="Brodie E.L."/>
            <person name="Williams K.H."/>
            <person name="Hubbard S.S."/>
            <person name="Banfield J.F."/>
        </authorList>
    </citation>
    <scope>NUCLEOTIDE SEQUENCE [LARGE SCALE GENOMIC DNA]</scope>
</reference>
<feature type="transmembrane region" description="Helical" evidence="7">
    <location>
        <begin position="79"/>
        <end position="107"/>
    </location>
</feature>
<evidence type="ECO:0000256" key="4">
    <source>
        <dbReference type="ARBA" id="ARBA00022692"/>
    </source>
</evidence>
<feature type="transmembrane region" description="Helical" evidence="7">
    <location>
        <begin position="378"/>
        <end position="399"/>
    </location>
</feature>
<comment type="similarity">
    <text evidence="2">Belongs to the polysaccharide synthase family.</text>
</comment>
<sequence length="407" mass="45703">MGYFKDTIKGISWVGAFRFFSRFVAVIKTAILARILVPAQFGTYGIATLVLTFLEILTETGINIFLIQEKDNIDNFIDTAWIVSIIRGILISLAIVLAVPFVILFFNSSNSRSLLFLISLVPFIRGFINPSVTKIQKNLQFHIDFWYRSSIFVFDALLAVTISLITRSPIGLIWGLIGGALLEVYMSFKFFTPRPKFAFEHVRIRKVINRGKWITASGIFNYLFKQGDDIVVGRLLGESSLGFYQTAYKISTLPVSEVADVVGKVTFPVYVKISEDRKRLEKAFIKTTWGIFLTVLPLSLLIFVFAKEIVLIVLGVRWLEIVPTLRVLSVYGFIRSVVNSPFSLFLGLGKQEYVTYITLLSILGLGISIIPLVKMYGILGAGLSTIVGTIISLPLVIYYTKKVFHSK</sequence>
<evidence type="ECO:0000313" key="8">
    <source>
        <dbReference type="EMBL" id="OGM24937.1"/>
    </source>
</evidence>
<name>A0A1F7YC84_9BACT</name>
<feature type="transmembrane region" description="Helical" evidence="7">
    <location>
        <begin position="43"/>
        <end position="67"/>
    </location>
</feature>
<dbReference type="Pfam" id="PF13440">
    <property type="entry name" value="Polysacc_synt_3"/>
    <property type="match status" value="1"/>
</dbReference>
<gene>
    <name evidence="8" type="ORF">A2627_03140</name>
</gene>
<evidence type="ECO:0000256" key="6">
    <source>
        <dbReference type="ARBA" id="ARBA00023136"/>
    </source>
</evidence>
<dbReference type="AlphaFoldDB" id="A0A1F7YC84"/>
<feature type="transmembrane region" description="Helical" evidence="7">
    <location>
        <begin position="353"/>
        <end position="372"/>
    </location>
</feature>
<feature type="transmembrane region" description="Helical" evidence="7">
    <location>
        <begin position="171"/>
        <end position="188"/>
    </location>
</feature>
<evidence type="ECO:0000256" key="7">
    <source>
        <dbReference type="SAM" id="Phobius"/>
    </source>
</evidence>
<dbReference type="EMBL" id="MGGI01000025">
    <property type="protein sequence ID" value="OGM24937.1"/>
    <property type="molecule type" value="Genomic_DNA"/>
</dbReference>
<evidence type="ECO:0000256" key="3">
    <source>
        <dbReference type="ARBA" id="ARBA00022475"/>
    </source>
</evidence>
<dbReference type="PANTHER" id="PTHR30250:SF10">
    <property type="entry name" value="LIPOPOLYSACCHARIDE BIOSYNTHESIS PROTEIN WZXC"/>
    <property type="match status" value="1"/>
</dbReference>
<dbReference type="GO" id="GO:0005886">
    <property type="term" value="C:plasma membrane"/>
    <property type="evidence" value="ECO:0007669"/>
    <property type="project" value="UniProtKB-SubCell"/>
</dbReference>
<dbReference type="InterPro" id="IPR050833">
    <property type="entry name" value="Poly_Biosynth_Transport"/>
</dbReference>
<dbReference type="CDD" id="cd13127">
    <property type="entry name" value="MATE_tuaB_like"/>
    <property type="match status" value="1"/>
</dbReference>
<keyword evidence="3" id="KW-1003">Cell membrane</keyword>
<feature type="transmembrane region" description="Helical" evidence="7">
    <location>
        <begin position="287"/>
        <end position="316"/>
    </location>
</feature>